<feature type="transmembrane region" description="Helical" evidence="2">
    <location>
        <begin position="220"/>
        <end position="244"/>
    </location>
</feature>
<feature type="transmembrane region" description="Helical" evidence="2">
    <location>
        <begin position="306"/>
        <end position="326"/>
    </location>
</feature>
<dbReference type="AlphaFoldDB" id="A0AAX4JJW8"/>
<feature type="region of interest" description="Disordered" evidence="1">
    <location>
        <begin position="597"/>
        <end position="632"/>
    </location>
</feature>
<feature type="transmembrane region" description="Helical" evidence="2">
    <location>
        <begin position="194"/>
        <end position="214"/>
    </location>
</feature>
<keyword evidence="2" id="KW-1133">Transmembrane helix</keyword>
<feature type="transmembrane region" description="Helical" evidence="2">
    <location>
        <begin position="338"/>
        <end position="357"/>
    </location>
</feature>
<dbReference type="Proteomes" id="UP001355207">
    <property type="component" value="Chromosome 1"/>
</dbReference>
<feature type="compositionally biased region" description="Low complexity" evidence="1">
    <location>
        <begin position="119"/>
        <end position="128"/>
    </location>
</feature>
<protein>
    <recommendedName>
        <fullName evidence="5">Amino acid transporter transmembrane domain-containing protein</fullName>
    </recommendedName>
</protein>
<dbReference type="GO" id="GO:0015179">
    <property type="term" value="F:L-amino acid transmembrane transporter activity"/>
    <property type="evidence" value="ECO:0007669"/>
    <property type="project" value="TreeGrafter"/>
</dbReference>
<feature type="transmembrane region" description="Helical" evidence="2">
    <location>
        <begin position="391"/>
        <end position="410"/>
    </location>
</feature>
<organism evidence="3 4">
    <name type="scientific">Kwoniella dendrophila CBS 6074</name>
    <dbReference type="NCBI Taxonomy" id="1295534"/>
    <lineage>
        <taxon>Eukaryota</taxon>
        <taxon>Fungi</taxon>
        <taxon>Dikarya</taxon>
        <taxon>Basidiomycota</taxon>
        <taxon>Agaricomycotina</taxon>
        <taxon>Tremellomycetes</taxon>
        <taxon>Tremellales</taxon>
        <taxon>Cryptococcaceae</taxon>
        <taxon>Kwoniella</taxon>
    </lineage>
</organism>
<keyword evidence="2" id="KW-0812">Transmembrane</keyword>
<sequence>MSEAIFKPDSTPTKQSTTTFSPITPLTSTEYVLSHPSASSSQVDLPSASSGYSLELNTATNTERPSEDLSQADPQASDSGLGSGSRIGSFHSDSVLEILDHNEEDDDEYDDEDVMRFINNNSNNNRQFNNDEETGTETGTEIDHDDFEFDVSEPLVTSNSRNNRKNGSKRRRRKRWNDNEEKEEKGLLEIIPSLILAHPLPLLPLLALLPYNFLPAGVVFFVPVFCILALLSACAHIVIVYLAWYLKVSSFEEVFAAVTAKYGKYGLWTGRGFVVCAVFGVVVSWIETLHPLIEPVVETYLPNNAVFSSRIFWTIIISTGLLPSLLPSRMTRSLKRSAIVIALLLPIVAFLVIGRTVEIKKASEIPQPIGDDPENAEIVSNVLGHLVKRRFGLAGGSSAGAGLTTLTIFFSPHINTLPIHSSLSRSKSTSFPIPCLLASSLILVLCLPLALVPYYLLPNIDMSETPVISSPTSPSGVFARLPIDDGWVNLSRILMCIVVLGSINMWILRGRDTILSSMGVDQGERLKAGKWVGLAIWFVVVGVASIGGWIAEKIELLGVLAVLAVGWFLPSLFFIITFHVRSPLSIIFPSRNPNNNVIAEEPNQTPPPPSSSSSRRSGMIGGGHNRTNSLNDPTTDILLARKEKQLQKKRLGRRLWQDLIVYIGILPTGSICLFWTFGRCLGIW</sequence>
<reference evidence="3 4" key="1">
    <citation type="submission" date="2024-01" db="EMBL/GenBank/DDBJ databases">
        <title>Comparative genomics of Cryptococcus and Kwoniella reveals pathogenesis evolution and contrasting modes of karyotype evolution via chromosome fusion or intercentromeric recombination.</title>
        <authorList>
            <person name="Coelho M.A."/>
            <person name="David-Palma M."/>
            <person name="Shea T."/>
            <person name="Bowers K."/>
            <person name="McGinley-Smith S."/>
            <person name="Mohammad A.W."/>
            <person name="Gnirke A."/>
            <person name="Yurkov A.M."/>
            <person name="Nowrousian M."/>
            <person name="Sun S."/>
            <person name="Cuomo C.A."/>
            <person name="Heitman J."/>
        </authorList>
    </citation>
    <scope>NUCLEOTIDE SEQUENCE [LARGE SCALE GENOMIC DNA]</scope>
    <source>
        <strain evidence="3 4">CBS 6074</strain>
    </source>
</reference>
<feature type="transmembrane region" description="Helical" evidence="2">
    <location>
        <begin position="528"/>
        <end position="550"/>
    </location>
</feature>
<dbReference type="PANTHER" id="PTHR22950">
    <property type="entry name" value="AMINO ACID TRANSPORTER"/>
    <property type="match status" value="1"/>
</dbReference>
<name>A0AAX4JJW8_9TREE</name>
<feature type="transmembrane region" description="Helical" evidence="2">
    <location>
        <begin position="431"/>
        <end position="456"/>
    </location>
</feature>
<evidence type="ECO:0008006" key="5">
    <source>
        <dbReference type="Google" id="ProtNLM"/>
    </source>
</evidence>
<feature type="transmembrane region" description="Helical" evidence="2">
    <location>
        <begin position="556"/>
        <end position="578"/>
    </location>
</feature>
<accession>A0AAX4JJW8</accession>
<dbReference type="PANTHER" id="PTHR22950:SF695">
    <property type="entry name" value="AMINO ACID TRANSPORTER TRANSMEMBRANE DOMAIN-CONTAINING PROTEIN"/>
    <property type="match status" value="1"/>
</dbReference>
<dbReference type="RefSeq" id="XP_066072423.1">
    <property type="nucleotide sequence ID" value="XM_066216326.1"/>
</dbReference>
<evidence type="ECO:0000256" key="2">
    <source>
        <dbReference type="SAM" id="Phobius"/>
    </source>
</evidence>
<gene>
    <name evidence="3" type="ORF">L201_000526</name>
</gene>
<evidence type="ECO:0000313" key="4">
    <source>
        <dbReference type="Proteomes" id="UP001355207"/>
    </source>
</evidence>
<feature type="region of interest" description="Disordered" evidence="1">
    <location>
        <begin position="1"/>
        <end position="88"/>
    </location>
</feature>
<dbReference type="GO" id="GO:0005774">
    <property type="term" value="C:vacuolar membrane"/>
    <property type="evidence" value="ECO:0007669"/>
    <property type="project" value="TreeGrafter"/>
</dbReference>
<proteinExistence type="predicted"/>
<dbReference type="EMBL" id="CP144098">
    <property type="protein sequence ID" value="WWC85660.1"/>
    <property type="molecule type" value="Genomic_DNA"/>
</dbReference>
<keyword evidence="2" id="KW-0472">Membrane</keyword>
<keyword evidence="4" id="KW-1185">Reference proteome</keyword>
<feature type="transmembrane region" description="Helical" evidence="2">
    <location>
        <begin position="490"/>
        <end position="508"/>
    </location>
</feature>
<evidence type="ECO:0000256" key="1">
    <source>
        <dbReference type="SAM" id="MobiDB-lite"/>
    </source>
</evidence>
<feature type="transmembrane region" description="Helical" evidence="2">
    <location>
        <begin position="659"/>
        <end position="678"/>
    </location>
</feature>
<feature type="compositionally biased region" description="Basic residues" evidence="1">
    <location>
        <begin position="162"/>
        <end position="175"/>
    </location>
</feature>
<feature type="transmembrane region" description="Helical" evidence="2">
    <location>
        <begin position="265"/>
        <end position="286"/>
    </location>
</feature>
<evidence type="ECO:0000313" key="3">
    <source>
        <dbReference type="EMBL" id="WWC85660.1"/>
    </source>
</evidence>
<dbReference type="GeneID" id="91091198"/>
<feature type="compositionally biased region" description="Polar residues" evidence="1">
    <location>
        <begin position="10"/>
        <end position="80"/>
    </location>
</feature>
<feature type="region of interest" description="Disordered" evidence="1">
    <location>
        <begin position="119"/>
        <end position="178"/>
    </location>
</feature>